<dbReference type="PANTHER" id="PTHR19303:SF57">
    <property type="entry name" value="HTH CENPB-TYPE DOMAIN-CONTAINING PROTEIN"/>
    <property type="match status" value="1"/>
</dbReference>
<dbReference type="Proteomes" id="UP001634394">
    <property type="component" value="Unassembled WGS sequence"/>
</dbReference>
<organism evidence="2 3">
    <name type="scientific">Sinanodonta woodiana</name>
    <name type="common">Chinese pond mussel</name>
    <name type="synonym">Anodonta woodiana</name>
    <dbReference type="NCBI Taxonomy" id="1069815"/>
    <lineage>
        <taxon>Eukaryota</taxon>
        <taxon>Metazoa</taxon>
        <taxon>Spiralia</taxon>
        <taxon>Lophotrochozoa</taxon>
        <taxon>Mollusca</taxon>
        <taxon>Bivalvia</taxon>
        <taxon>Autobranchia</taxon>
        <taxon>Heteroconchia</taxon>
        <taxon>Palaeoheterodonta</taxon>
        <taxon>Unionida</taxon>
        <taxon>Unionoidea</taxon>
        <taxon>Unionidae</taxon>
        <taxon>Unioninae</taxon>
        <taxon>Sinanodonta</taxon>
    </lineage>
</organism>
<proteinExistence type="predicted"/>
<accession>A0ABD3V0E3</accession>
<sequence length="262" mass="29570">MDETPMYFDLVPGKTVDREGTKSVLIRTTGAEKRHITVVLAVAGSGDVLPPMIIFKGKRTLDLKAPKGWLIAVQEKAWMDETLMLRWINEIYLPFTGRERSLLVMDSFRAHITDDVKKQLRRGNVVPAIIPGGCTSKLQPLDVSINKPVKSYLRRSWMEYIRDATNALQSSDETSNGRIKTASKQIVLDWVINAMDTLKEKRAMIVKSFKVCGISVNLSGSENALIRNDNELNTMDDDSDTEFEDFSPEDLKMAMDKLLETE</sequence>
<evidence type="ECO:0000313" key="3">
    <source>
        <dbReference type="Proteomes" id="UP001634394"/>
    </source>
</evidence>
<dbReference type="Pfam" id="PF03184">
    <property type="entry name" value="DDE_1"/>
    <property type="match status" value="1"/>
</dbReference>
<feature type="domain" description="DDE-1" evidence="1">
    <location>
        <begin position="33"/>
        <end position="201"/>
    </location>
</feature>
<dbReference type="EMBL" id="JBJQND010000014">
    <property type="protein sequence ID" value="KAL3854711.1"/>
    <property type="molecule type" value="Genomic_DNA"/>
</dbReference>
<name>A0ABD3V0E3_SINWO</name>
<dbReference type="PANTHER" id="PTHR19303">
    <property type="entry name" value="TRANSPOSON"/>
    <property type="match status" value="1"/>
</dbReference>
<evidence type="ECO:0000259" key="1">
    <source>
        <dbReference type="Pfam" id="PF03184"/>
    </source>
</evidence>
<reference evidence="2 3" key="1">
    <citation type="submission" date="2024-11" db="EMBL/GenBank/DDBJ databases">
        <title>Chromosome-level genome assembly of the freshwater bivalve Anodonta woodiana.</title>
        <authorList>
            <person name="Chen X."/>
        </authorList>
    </citation>
    <scope>NUCLEOTIDE SEQUENCE [LARGE SCALE GENOMIC DNA]</scope>
    <source>
        <strain evidence="2">MN2024</strain>
        <tissue evidence="2">Gills</tissue>
    </source>
</reference>
<keyword evidence="3" id="KW-1185">Reference proteome</keyword>
<dbReference type="InterPro" id="IPR004875">
    <property type="entry name" value="DDE_SF_endonuclease_dom"/>
</dbReference>
<dbReference type="AlphaFoldDB" id="A0ABD3V0E3"/>
<dbReference type="InterPro" id="IPR050863">
    <property type="entry name" value="CenT-Element_Derived"/>
</dbReference>
<protein>
    <recommendedName>
        <fullName evidence="1">DDE-1 domain-containing protein</fullName>
    </recommendedName>
</protein>
<evidence type="ECO:0000313" key="2">
    <source>
        <dbReference type="EMBL" id="KAL3854711.1"/>
    </source>
</evidence>
<comment type="caution">
    <text evidence="2">The sequence shown here is derived from an EMBL/GenBank/DDBJ whole genome shotgun (WGS) entry which is preliminary data.</text>
</comment>
<gene>
    <name evidence="2" type="ORF">ACJMK2_013969</name>
</gene>